<accession>A0A3R8BMT2</accession>
<evidence type="ECO:0000313" key="2">
    <source>
        <dbReference type="Proteomes" id="UP000284452"/>
    </source>
</evidence>
<comment type="caution">
    <text evidence="1">The sequence shown here is derived from an EMBL/GenBank/DDBJ whole genome shotgun (WGS) entry which is preliminary data.</text>
</comment>
<gene>
    <name evidence="1" type="ORF">TGCAST_389740</name>
</gene>
<evidence type="ECO:0000313" key="1">
    <source>
        <dbReference type="EMBL" id="RQX67007.1"/>
    </source>
</evidence>
<dbReference type="VEuPathDB" id="ToxoDB:TGCAST_389740"/>
<dbReference type="EMBL" id="AHIV02002150">
    <property type="protein sequence ID" value="RQX67007.1"/>
    <property type="molecule type" value="Genomic_DNA"/>
</dbReference>
<dbReference type="Proteomes" id="UP000284452">
    <property type="component" value="Unassembled WGS sequence"/>
</dbReference>
<proteinExistence type="predicted"/>
<name>A0A3R8BMT2_TOXGO</name>
<dbReference type="AlphaFoldDB" id="A0A3R8BMT2"/>
<organism evidence="1 2">
    <name type="scientific">Toxoplasma gondii CAST</name>
    <dbReference type="NCBI Taxonomy" id="943122"/>
    <lineage>
        <taxon>Eukaryota</taxon>
        <taxon>Sar</taxon>
        <taxon>Alveolata</taxon>
        <taxon>Apicomplexa</taxon>
        <taxon>Conoidasida</taxon>
        <taxon>Coccidia</taxon>
        <taxon>Eucoccidiorida</taxon>
        <taxon>Eimeriorina</taxon>
        <taxon>Sarcocystidae</taxon>
        <taxon>Toxoplasma</taxon>
    </lineage>
</organism>
<reference evidence="1 2" key="1">
    <citation type="submission" date="2017-10" db="EMBL/GenBank/DDBJ databases">
        <authorList>
            <person name="Sibley D."/>
            <person name="Venepally P."/>
            <person name="Karamycheva S."/>
            <person name="Hadjithomas M."/>
            <person name="Khan A."/>
            <person name="Brunk B."/>
            <person name="Roos D."/>
            <person name="Caler E."/>
            <person name="Lorenzi H."/>
        </authorList>
    </citation>
    <scope>NUCLEOTIDE SEQUENCE [LARGE SCALE GENOMIC DNA]</scope>
    <source>
        <strain evidence="1 2">CAST</strain>
    </source>
</reference>
<protein>
    <submittedName>
        <fullName evidence="1">Uncharacterized protein</fullName>
    </submittedName>
</protein>
<sequence length="137" mass="14481">MSGCLRSKAAALETVIGSTRLCHDFPTKLSPSVLVEALKEAMDKLVEELEYTGNSVVRGAKFTDVFVAVTGHVDAGGHGEEEEVDAEKLTNPTQSLLQTKTQITGPGKEVFETSDGSAAASAQLADINNMCEKIALI</sequence>